<dbReference type="GO" id="GO:0031201">
    <property type="term" value="C:SNARE complex"/>
    <property type="evidence" value="ECO:0007669"/>
    <property type="project" value="TreeGrafter"/>
</dbReference>
<evidence type="ECO:0000313" key="3">
    <source>
        <dbReference type="WBParaSite" id="Hba_19021"/>
    </source>
</evidence>
<organism evidence="2 3">
    <name type="scientific">Heterorhabditis bacteriophora</name>
    <name type="common">Entomopathogenic nematode worm</name>
    <dbReference type="NCBI Taxonomy" id="37862"/>
    <lineage>
        <taxon>Eukaryota</taxon>
        <taxon>Metazoa</taxon>
        <taxon>Ecdysozoa</taxon>
        <taxon>Nematoda</taxon>
        <taxon>Chromadorea</taxon>
        <taxon>Rhabditida</taxon>
        <taxon>Rhabditina</taxon>
        <taxon>Rhabditomorpha</taxon>
        <taxon>Strongyloidea</taxon>
        <taxon>Heterorhabditidae</taxon>
        <taxon>Heterorhabditis</taxon>
    </lineage>
</organism>
<dbReference type="GO" id="GO:0005886">
    <property type="term" value="C:plasma membrane"/>
    <property type="evidence" value="ECO:0007669"/>
    <property type="project" value="TreeGrafter"/>
</dbReference>
<dbReference type="AlphaFoldDB" id="A0A1I7XNF9"/>
<dbReference type="GO" id="GO:0019905">
    <property type="term" value="F:syntaxin binding"/>
    <property type="evidence" value="ECO:0007669"/>
    <property type="project" value="TreeGrafter"/>
</dbReference>
<evidence type="ECO:0000259" key="1">
    <source>
        <dbReference type="Pfam" id="PF08366"/>
    </source>
</evidence>
<name>A0A1I7XNF9_HETBA</name>
<accession>A0A1I7XNF9</accession>
<dbReference type="Pfam" id="PF08366">
    <property type="entry name" value="LLGL"/>
    <property type="match status" value="1"/>
</dbReference>
<dbReference type="PANTHER" id="PTHR10241">
    <property type="entry name" value="LETHAL 2 GIANT LARVAE PROTEIN"/>
    <property type="match status" value="1"/>
</dbReference>
<feature type="domain" description="Lethal giant larvae homologue 2" evidence="1">
    <location>
        <begin position="1"/>
        <end position="97"/>
    </location>
</feature>
<sequence length="194" mass="21168">MPTDDGLPVPALTILRASKSATVLEMDHQILSFVTLPQVSLLFGIYIIDYFVDEGYTYSSNGYFSVPFSSCPQQPHAVAVLLKSELMVIDLQTPGYPCVESPHAMDIHESPVTCLAYYSDCPSDLIGALTLVGCKQRKKGYSNRAWPVNGGVGRECATGHQELVLTGLSVETQLIVLIQAILSFHSHISEEVHV</sequence>
<proteinExistence type="predicted"/>
<dbReference type="GO" id="GO:0005096">
    <property type="term" value="F:GTPase activator activity"/>
    <property type="evidence" value="ECO:0007669"/>
    <property type="project" value="TreeGrafter"/>
</dbReference>
<reference evidence="3" key="1">
    <citation type="submission" date="2016-11" db="UniProtKB">
        <authorList>
            <consortium name="WormBaseParasite"/>
        </authorList>
    </citation>
    <scope>IDENTIFICATION</scope>
</reference>
<dbReference type="PANTHER" id="PTHR10241:SF25">
    <property type="entry name" value="TOMOSYN, ISOFORM C"/>
    <property type="match status" value="1"/>
</dbReference>
<keyword evidence="2" id="KW-1185">Reference proteome</keyword>
<dbReference type="WBParaSite" id="Hba_19021">
    <property type="protein sequence ID" value="Hba_19021"/>
    <property type="gene ID" value="Hba_19021"/>
</dbReference>
<protein>
    <submittedName>
        <fullName evidence="3">LLGL domain-containing protein</fullName>
    </submittedName>
</protein>
<evidence type="ECO:0000313" key="2">
    <source>
        <dbReference type="Proteomes" id="UP000095283"/>
    </source>
</evidence>
<dbReference type="GO" id="GO:0006893">
    <property type="term" value="P:Golgi to plasma membrane transport"/>
    <property type="evidence" value="ECO:0007669"/>
    <property type="project" value="TreeGrafter"/>
</dbReference>
<dbReference type="GO" id="GO:0006887">
    <property type="term" value="P:exocytosis"/>
    <property type="evidence" value="ECO:0007669"/>
    <property type="project" value="TreeGrafter"/>
</dbReference>
<dbReference type="GO" id="GO:0045159">
    <property type="term" value="F:myosin II binding"/>
    <property type="evidence" value="ECO:0007669"/>
    <property type="project" value="TreeGrafter"/>
</dbReference>
<dbReference type="Proteomes" id="UP000095283">
    <property type="component" value="Unplaced"/>
</dbReference>
<dbReference type="InterPro" id="IPR013577">
    <property type="entry name" value="LLGL2"/>
</dbReference>